<gene>
    <name evidence="1" type="ORF">PAECIP111802_03527</name>
</gene>
<reference evidence="1 2" key="1">
    <citation type="submission" date="2021-06" db="EMBL/GenBank/DDBJ databases">
        <authorList>
            <person name="Criscuolo A."/>
        </authorList>
    </citation>
    <scope>NUCLEOTIDE SEQUENCE [LARGE SCALE GENOMIC DNA]</scope>
    <source>
        <strain evidence="2">CIP 111802</strain>
    </source>
</reference>
<dbReference type="EMBL" id="CAJVCE010000009">
    <property type="protein sequence ID" value="CAG7645481.1"/>
    <property type="molecule type" value="Genomic_DNA"/>
</dbReference>
<evidence type="ECO:0000313" key="1">
    <source>
        <dbReference type="EMBL" id="CAG7645481.1"/>
    </source>
</evidence>
<accession>A0ABN7TLF0</accession>
<organism evidence="1 2">
    <name type="scientific">Paenibacillus allorhizosphaerae</name>
    <dbReference type="NCBI Taxonomy" id="2849866"/>
    <lineage>
        <taxon>Bacteria</taxon>
        <taxon>Bacillati</taxon>
        <taxon>Bacillota</taxon>
        <taxon>Bacilli</taxon>
        <taxon>Bacillales</taxon>
        <taxon>Paenibacillaceae</taxon>
        <taxon>Paenibacillus</taxon>
    </lineage>
</organism>
<protein>
    <submittedName>
        <fullName evidence="1">Uncharacterized protein</fullName>
    </submittedName>
</protein>
<comment type="caution">
    <text evidence="1">The sequence shown here is derived from an EMBL/GenBank/DDBJ whole genome shotgun (WGS) entry which is preliminary data.</text>
</comment>
<name>A0ABN7TLF0_9BACL</name>
<dbReference type="Proteomes" id="UP000730618">
    <property type="component" value="Unassembled WGS sequence"/>
</dbReference>
<evidence type="ECO:0000313" key="2">
    <source>
        <dbReference type="Proteomes" id="UP000730618"/>
    </source>
</evidence>
<keyword evidence="2" id="KW-1185">Reference proteome</keyword>
<sequence length="69" mass="8082">MIHKIDRIQLDIRKAIEQLRLSNAYFSEITMQHIDSVNRGLLEVTRNETSLTYASDTFERFLPSLEIEA</sequence>
<proteinExistence type="predicted"/>